<name>A0A0N4TT68_BRUPA</name>
<reference evidence="4" key="1">
    <citation type="submission" date="2016-04" db="UniProtKB">
        <authorList>
            <consortium name="WormBaseParasite"/>
        </authorList>
    </citation>
    <scope>IDENTIFICATION</scope>
</reference>
<reference evidence="2 3" key="2">
    <citation type="submission" date="2018-11" db="EMBL/GenBank/DDBJ databases">
        <authorList>
            <consortium name="Pathogen Informatics"/>
        </authorList>
    </citation>
    <scope>NUCLEOTIDE SEQUENCE [LARGE SCALE GENOMIC DNA]</scope>
</reference>
<sequence>MVSSDCDGYCQIDVVTHMLIGAFIGDAIRLLMSTKPSETAVLRPSLKRQSTQAQARSKESDDKRHVTFATPKLPSFKCNLPKQQQTFNQSISKPQKQKSVVDVHRKRIPSVQLAELRAKKNRHNEQIVRLCEAQEALVRLDYVIRRLGREAKEQEAGATTLLQSAISLIEIDVLRSFEKQRIGDLLDTVEQQQHKVVQELREEFVGFNEKIAGIGKMLVAVKKYNEMLDMQFASAENEGGLSVAEEMKLLSADVRLYLDILDSLQKFHL</sequence>
<evidence type="ECO:0000313" key="4">
    <source>
        <dbReference type="WBParaSite" id="BPAG_0001192201-mRNA-1"/>
    </source>
</evidence>
<accession>A0A0N4TT68</accession>
<evidence type="ECO:0000313" key="2">
    <source>
        <dbReference type="EMBL" id="VDN93070.1"/>
    </source>
</evidence>
<dbReference type="Proteomes" id="UP000278627">
    <property type="component" value="Unassembled WGS sequence"/>
</dbReference>
<dbReference type="EMBL" id="UZAD01013255">
    <property type="protein sequence ID" value="VDN93070.1"/>
    <property type="molecule type" value="Genomic_DNA"/>
</dbReference>
<proteinExistence type="predicted"/>
<feature type="compositionally biased region" description="Basic and acidic residues" evidence="1">
    <location>
        <begin position="56"/>
        <end position="65"/>
    </location>
</feature>
<protein>
    <submittedName>
        <fullName evidence="2 4">Uncharacterized protein</fullName>
    </submittedName>
</protein>
<gene>
    <name evidence="2" type="ORF">BPAG_LOCUS11884</name>
</gene>
<dbReference type="AlphaFoldDB" id="A0A0N4TT68"/>
<dbReference type="WBParaSite" id="BPAG_0001192201-mRNA-1">
    <property type="protein sequence ID" value="BPAG_0001192201-mRNA-1"/>
    <property type="gene ID" value="BPAG_0001192201"/>
</dbReference>
<keyword evidence="3" id="KW-1185">Reference proteome</keyword>
<organism evidence="4">
    <name type="scientific">Brugia pahangi</name>
    <name type="common">Filarial nematode worm</name>
    <dbReference type="NCBI Taxonomy" id="6280"/>
    <lineage>
        <taxon>Eukaryota</taxon>
        <taxon>Metazoa</taxon>
        <taxon>Ecdysozoa</taxon>
        <taxon>Nematoda</taxon>
        <taxon>Chromadorea</taxon>
        <taxon>Rhabditida</taxon>
        <taxon>Spirurina</taxon>
        <taxon>Spiruromorpha</taxon>
        <taxon>Filarioidea</taxon>
        <taxon>Onchocercidae</taxon>
        <taxon>Brugia</taxon>
    </lineage>
</organism>
<evidence type="ECO:0000256" key="1">
    <source>
        <dbReference type="SAM" id="MobiDB-lite"/>
    </source>
</evidence>
<evidence type="ECO:0000313" key="3">
    <source>
        <dbReference type="Proteomes" id="UP000278627"/>
    </source>
</evidence>
<feature type="region of interest" description="Disordered" evidence="1">
    <location>
        <begin position="39"/>
        <end position="65"/>
    </location>
</feature>